<dbReference type="FunFam" id="1.10.1170.10:FF:000002">
    <property type="entry name" value="Baculoviral IAP repeat containing 7"/>
    <property type="match status" value="1"/>
</dbReference>
<evidence type="ECO:0000256" key="8">
    <source>
        <dbReference type="ARBA" id="ARBA00022704"/>
    </source>
</evidence>
<dbReference type="GO" id="GO:0051726">
    <property type="term" value="P:regulation of cell cycle"/>
    <property type="evidence" value="ECO:0007669"/>
    <property type="project" value="TreeGrafter"/>
</dbReference>
<comment type="catalytic activity">
    <reaction evidence="1">
        <text>S-ubiquitinyl-[E2 ubiquitin-conjugating enzyme]-L-cysteine + [acceptor protein]-L-lysine = [E2 ubiquitin-conjugating enzyme]-L-cysteine + N(6)-ubiquitinyl-[acceptor protein]-L-lysine.</text>
        <dbReference type="EC" id="2.3.2.27"/>
    </reaction>
</comment>
<feature type="domain" description="RING-type" evidence="15">
    <location>
        <begin position="293"/>
        <end position="328"/>
    </location>
</feature>
<dbReference type="Pfam" id="PF13920">
    <property type="entry name" value="zf-C3HC4_3"/>
    <property type="match status" value="1"/>
</dbReference>
<comment type="subcellular location">
    <subcellularLocation>
        <location evidence="2">Cytoplasm</location>
    </subcellularLocation>
</comment>
<sequence length="339" mass="39310">MYKNIVKMELPPPNFYKINENRLATLAKLQNLMRDDRAQLANQGFFYNHNDKCYECAYCFMRMEKFNQRPIKYHTFSMCPKSIENLQGNFVLRKSSFINFKSARKKYVMSCDAMAQNGFYYNGNTENIQCCKCKVVILKLNKNDDIKIIHKIYSPHCGFNRKQQQQQTSLSKLTFTKSFEPHSVLMSNILLTHEHQRQHNQIGTSWENTNVAEVATAPPYSLLYPTLPINVSTLHCENQKEENNNYVVANNMNQCENNTVDIVNNKINNQSGNDATNNNICSNETDSTSDNTCKICLERERQICFLPCGHVATCEKCAKRCNKCCMCRKVIVNKLRIFM</sequence>
<dbReference type="GO" id="GO:0008270">
    <property type="term" value="F:zinc ion binding"/>
    <property type="evidence" value="ECO:0007669"/>
    <property type="project" value="UniProtKB-KW"/>
</dbReference>
<evidence type="ECO:0000313" key="16">
    <source>
        <dbReference type="EMBL" id="AGS47909.1"/>
    </source>
</evidence>
<evidence type="ECO:0000256" key="12">
    <source>
        <dbReference type="ARBA" id="ARBA00022833"/>
    </source>
</evidence>
<organism evidence="16">
    <name type="scientific">Ectropis obliqua nucleopolyhedrovirus</name>
    <dbReference type="NCBI Taxonomy" id="59376"/>
    <lineage>
        <taxon>Viruses</taxon>
        <taxon>Viruses incertae sedis</taxon>
        <taxon>Naldaviricetes</taxon>
        <taxon>Lefavirales</taxon>
        <taxon>Baculoviridae</taxon>
        <taxon>Alphabaculovirus</taxon>
        <taxon>Alphabaculovirus ecobliquae</taxon>
    </lineage>
</organism>
<dbReference type="EMBL" id="MZ394738">
    <property type="protein sequence ID" value="QWV59677.1"/>
    <property type="molecule type" value="Genomic_DNA"/>
</dbReference>
<evidence type="ECO:0000256" key="10">
    <source>
        <dbReference type="ARBA" id="ARBA00022771"/>
    </source>
</evidence>
<dbReference type="InterPro" id="IPR001370">
    <property type="entry name" value="BIR_rpt"/>
</dbReference>
<keyword evidence="5" id="KW-0808">Transferase</keyword>
<evidence type="ECO:0000256" key="9">
    <source>
        <dbReference type="ARBA" id="ARBA00022723"/>
    </source>
</evidence>
<evidence type="ECO:0000256" key="14">
    <source>
        <dbReference type="PROSITE-ProRule" id="PRU00175"/>
    </source>
</evidence>
<dbReference type="PANTHER" id="PTHR10044:SF163">
    <property type="entry name" value="BACULOVIRAL IAP REPEAT-CONTAINING PROTEIN 7"/>
    <property type="match status" value="1"/>
</dbReference>
<dbReference type="GO" id="GO:0061630">
    <property type="term" value="F:ubiquitin protein ligase activity"/>
    <property type="evidence" value="ECO:0007669"/>
    <property type="project" value="UniProtKB-EC"/>
</dbReference>
<keyword evidence="9" id="KW-0479">Metal-binding</keyword>
<dbReference type="PANTHER" id="PTHR10044">
    <property type="entry name" value="INHIBITOR OF APOPTOSIS"/>
    <property type="match status" value="1"/>
</dbReference>
<evidence type="ECO:0000256" key="6">
    <source>
        <dbReference type="ARBA" id="ARBA00022690"/>
    </source>
</evidence>
<keyword evidence="6" id="KW-0646">Protease inhibitor</keyword>
<evidence type="ECO:0000259" key="15">
    <source>
        <dbReference type="PROSITE" id="PS50089"/>
    </source>
</evidence>
<keyword evidence="13" id="KW-0832">Ubl conjugation</keyword>
<dbReference type="InterPro" id="IPR050784">
    <property type="entry name" value="IAP"/>
</dbReference>
<evidence type="ECO:0000256" key="4">
    <source>
        <dbReference type="ARBA" id="ARBA00022490"/>
    </source>
</evidence>
<protein>
    <recommendedName>
        <fullName evidence="3">RING-type E3 ubiquitin transferase</fullName>
        <ecNumber evidence="3">2.3.2.27</ecNumber>
    </recommendedName>
</protein>
<evidence type="ECO:0000256" key="5">
    <source>
        <dbReference type="ARBA" id="ARBA00022679"/>
    </source>
</evidence>
<evidence type="ECO:0000256" key="2">
    <source>
        <dbReference type="ARBA" id="ARBA00004496"/>
    </source>
</evidence>
<keyword evidence="10 14" id="KW-0863">Zinc-finger</keyword>
<dbReference type="PROSITE" id="PS50089">
    <property type="entry name" value="ZF_RING_2"/>
    <property type="match status" value="1"/>
</dbReference>
<keyword evidence="8" id="KW-0789">Thiol protease inhibitor</keyword>
<evidence type="ECO:0000256" key="7">
    <source>
        <dbReference type="ARBA" id="ARBA00022703"/>
    </source>
</evidence>
<dbReference type="PROSITE" id="PS50143">
    <property type="entry name" value="BIR_REPEAT_2"/>
    <property type="match status" value="1"/>
</dbReference>
<dbReference type="GO" id="GO:0031398">
    <property type="term" value="P:positive regulation of protein ubiquitination"/>
    <property type="evidence" value="ECO:0007669"/>
    <property type="project" value="TreeGrafter"/>
</dbReference>
<dbReference type="GO" id="GO:0043027">
    <property type="term" value="F:cysteine-type endopeptidase inhibitor activity involved in apoptotic process"/>
    <property type="evidence" value="ECO:0007669"/>
    <property type="project" value="TreeGrafter"/>
</dbReference>
<dbReference type="EC" id="2.3.2.27" evidence="3"/>
<keyword evidence="11" id="KW-0833">Ubl conjugation pathway</keyword>
<evidence type="ECO:0000313" key="17">
    <source>
        <dbReference type="EMBL" id="QWV59677.1"/>
    </source>
</evidence>
<dbReference type="InterPro" id="IPR001841">
    <property type="entry name" value="Znf_RING"/>
</dbReference>
<evidence type="ECO:0000256" key="13">
    <source>
        <dbReference type="ARBA" id="ARBA00022843"/>
    </source>
</evidence>
<keyword evidence="12" id="KW-0862">Zinc</keyword>
<dbReference type="SMART" id="SM00238">
    <property type="entry name" value="BIR"/>
    <property type="match status" value="1"/>
</dbReference>
<evidence type="ECO:0000256" key="3">
    <source>
        <dbReference type="ARBA" id="ARBA00012483"/>
    </source>
</evidence>
<evidence type="ECO:0000256" key="1">
    <source>
        <dbReference type="ARBA" id="ARBA00000900"/>
    </source>
</evidence>
<proteinExistence type="predicted"/>
<evidence type="ECO:0000256" key="11">
    <source>
        <dbReference type="ARBA" id="ARBA00022786"/>
    </source>
</evidence>
<name>S5TRE4_9ABAC</name>
<dbReference type="Gene3D" id="1.10.1170.10">
    <property type="entry name" value="Inhibitor Of Apoptosis Protein (2mihbC-IAP-1), Chain A"/>
    <property type="match status" value="2"/>
</dbReference>
<dbReference type="GO" id="GO:0004869">
    <property type="term" value="F:cysteine-type endopeptidase inhibitor activity"/>
    <property type="evidence" value="ECO:0007669"/>
    <property type="project" value="UniProtKB-KW"/>
</dbReference>
<dbReference type="Gene3D" id="3.30.40.10">
    <property type="entry name" value="Zinc/RING finger domain, C3HC4 (zinc finger)"/>
    <property type="match status" value="1"/>
</dbReference>
<dbReference type="InterPro" id="IPR013083">
    <property type="entry name" value="Znf_RING/FYVE/PHD"/>
</dbReference>
<dbReference type="Pfam" id="PF00653">
    <property type="entry name" value="BIR"/>
    <property type="match status" value="1"/>
</dbReference>
<dbReference type="SUPFAM" id="SSF57924">
    <property type="entry name" value="Inhibitor of apoptosis (IAP) repeat"/>
    <property type="match status" value="2"/>
</dbReference>
<gene>
    <name evidence="17" type="ORF">QF4000091</name>
    <name evidence="16" type="ORF">wdlz-06GM65</name>
</gene>
<reference evidence="16" key="1">
    <citation type="submission" date="2013-04" db="EMBL/GenBank/DDBJ databases">
        <authorList>
            <person name="Chen J."/>
            <person name="Hu Y."/>
            <person name="Yin Y."/>
            <person name="Wang B."/>
            <person name="Zhu Y."/>
        </authorList>
    </citation>
    <scope>NUCLEOTIDE SEQUENCE</scope>
    <source>
        <strain evidence="16">Unioasis 1</strain>
    </source>
</reference>
<reference evidence="17" key="2">
    <citation type="submission" date="2021-06" db="EMBL/GenBank/DDBJ databases">
        <authorList>
            <person name="Xiao Q."/>
            <person name="Zhang X.X."/>
            <person name="Tang M.J."/>
        </authorList>
    </citation>
    <scope>NUCLEOTIDE SEQUENCE</scope>
    <source>
        <strain evidence="17">QF4</strain>
    </source>
</reference>
<accession>S5TRE4</accession>
<dbReference type="EMBL" id="KC960018">
    <property type="protein sequence ID" value="AGS47909.1"/>
    <property type="molecule type" value="Genomic_DNA"/>
</dbReference>
<keyword evidence="7" id="KW-0053">Apoptosis</keyword>
<keyword evidence="4" id="KW-0963">Cytoplasm</keyword>